<dbReference type="InterPro" id="IPR012944">
    <property type="entry name" value="SusD_RagB_dom"/>
</dbReference>
<keyword evidence="5" id="KW-0998">Cell outer membrane</keyword>
<feature type="domain" description="SusD-like N-terminal" evidence="8">
    <location>
        <begin position="22"/>
        <end position="221"/>
    </location>
</feature>
<dbReference type="RefSeq" id="WP_044223006.1">
    <property type="nucleotide sequence ID" value="NZ_JRYR02000001.1"/>
</dbReference>
<dbReference type="AlphaFoldDB" id="A0A1S1Z0U8"/>
<feature type="signal peptide" evidence="6">
    <location>
        <begin position="1"/>
        <end position="20"/>
    </location>
</feature>
<dbReference type="PROSITE" id="PS51257">
    <property type="entry name" value="PROKAR_LIPOPROTEIN"/>
    <property type="match status" value="1"/>
</dbReference>
<keyword evidence="4" id="KW-0472">Membrane</keyword>
<dbReference type="InterPro" id="IPR033985">
    <property type="entry name" value="SusD-like_N"/>
</dbReference>
<dbReference type="EMBL" id="JRYR02000001">
    <property type="protein sequence ID" value="OHX66872.1"/>
    <property type="molecule type" value="Genomic_DNA"/>
</dbReference>
<accession>A0A1S1Z0U8</accession>
<dbReference type="SUPFAM" id="SSF48452">
    <property type="entry name" value="TPR-like"/>
    <property type="match status" value="1"/>
</dbReference>
<keyword evidence="3 6" id="KW-0732">Signal</keyword>
<reference evidence="9 10" key="1">
    <citation type="journal article" date="2012" name="Int. J. Syst. Evol. Microbiol.">
        <title>Flammeovirga pacifica sp. nov., isolated from deep-sea sediment.</title>
        <authorList>
            <person name="Xu H."/>
            <person name="Fu Y."/>
            <person name="Yang N."/>
            <person name="Ding Z."/>
            <person name="Lai Q."/>
            <person name="Zeng R."/>
        </authorList>
    </citation>
    <scope>NUCLEOTIDE SEQUENCE [LARGE SCALE GENOMIC DNA]</scope>
    <source>
        <strain evidence="10">DSM 24597 / LMG 26175 / WPAGA1</strain>
    </source>
</reference>
<name>A0A1S1Z0U8_FLAPC</name>
<dbReference type="Pfam" id="PF07980">
    <property type="entry name" value="SusD_RagB"/>
    <property type="match status" value="1"/>
</dbReference>
<dbReference type="Gene3D" id="1.25.40.390">
    <property type="match status" value="1"/>
</dbReference>
<dbReference type="Pfam" id="PF14322">
    <property type="entry name" value="SusD-like_3"/>
    <property type="match status" value="1"/>
</dbReference>
<feature type="domain" description="RagB/SusD" evidence="7">
    <location>
        <begin position="346"/>
        <end position="489"/>
    </location>
</feature>
<organism evidence="9 10">
    <name type="scientific">Flammeovirga pacifica</name>
    <dbReference type="NCBI Taxonomy" id="915059"/>
    <lineage>
        <taxon>Bacteria</taxon>
        <taxon>Pseudomonadati</taxon>
        <taxon>Bacteroidota</taxon>
        <taxon>Cytophagia</taxon>
        <taxon>Cytophagales</taxon>
        <taxon>Flammeovirgaceae</taxon>
        <taxon>Flammeovirga</taxon>
    </lineage>
</organism>
<evidence type="ECO:0000256" key="3">
    <source>
        <dbReference type="ARBA" id="ARBA00022729"/>
    </source>
</evidence>
<dbReference type="OrthoDB" id="9792139at2"/>
<evidence type="ECO:0000256" key="1">
    <source>
        <dbReference type="ARBA" id="ARBA00004442"/>
    </source>
</evidence>
<sequence length="489" mass="55160">MKIIKYITLCATLLSFSACDNFLDLKPISDETADNAYTRATQIESALAGTYTTLHSDFYEWDVMLFNDVRSDNFYSGGDNPEIHSVDLLTITAVNSKVDQDWSSLYNGIFKANNVLYRVDGVVDLDPDRKEEIIGESKFLRALYYFSLVKLWGPVPLITQPTLSTAPEDVNIPRSSVEEVYALIEQDLKEAAAALPDTFDGSEAKTRATKGACYALLAKVYAQSKQWQKVVEAVNEVDKSSASYSLVNDYNSLFTGGAYENSECIFMPNYIGGNIGNFAPAMMLPPSITNDDWRKFGTPSVDLVNAFDAEGDVVRKSAAILYEDITAWRDQYWSNVGEGSTNLPFAYKWRNPMAWSSTDRQYILRYADMLLVKAEALNELNDINGAAIEVNKVRARVGLNHLTSDKMTSQEVMRNTILNERRLEFAQEGMRWEDLQRHGQLVNTMSNLKEFDKDANAFVNYDMNQDKILLPIPQVEMNRNPNLEQNPGY</sequence>
<dbReference type="STRING" id="915059.NH26_11140"/>
<evidence type="ECO:0008006" key="11">
    <source>
        <dbReference type="Google" id="ProtNLM"/>
    </source>
</evidence>
<comment type="caution">
    <text evidence="9">The sequence shown here is derived from an EMBL/GenBank/DDBJ whole genome shotgun (WGS) entry which is preliminary data.</text>
</comment>
<evidence type="ECO:0000256" key="5">
    <source>
        <dbReference type="ARBA" id="ARBA00023237"/>
    </source>
</evidence>
<keyword evidence="10" id="KW-1185">Reference proteome</keyword>
<evidence type="ECO:0000256" key="6">
    <source>
        <dbReference type="SAM" id="SignalP"/>
    </source>
</evidence>
<dbReference type="CDD" id="cd08977">
    <property type="entry name" value="SusD"/>
    <property type="match status" value="1"/>
</dbReference>
<protein>
    <recommendedName>
        <fullName evidence="11">RagB/SusD family nutrient uptake outer membrane protein</fullName>
    </recommendedName>
</protein>
<evidence type="ECO:0000256" key="2">
    <source>
        <dbReference type="ARBA" id="ARBA00006275"/>
    </source>
</evidence>
<dbReference type="InterPro" id="IPR011990">
    <property type="entry name" value="TPR-like_helical_dom_sf"/>
</dbReference>
<feature type="chain" id="PRO_5010305933" description="RagB/SusD family nutrient uptake outer membrane protein" evidence="6">
    <location>
        <begin position="21"/>
        <end position="489"/>
    </location>
</feature>
<comment type="subcellular location">
    <subcellularLocation>
        <location evidence="1">Cell outer membrane</location>
    </subcellularLocation>
</comment>
<proteinExistence type="inferred from homology"/>
<evidence type="ECO:0000313" key="10">
    <source>
        <dbReference type="Proteomes" id="UP000179797"/>
    </source>
</evidence>
<evidence type="ECO:0000259" key="7">
    <source>
        <dbReference type="Pfam" id="PF07980"/>
    </source>
</evidence>
<evidence type="ECO:0000259" key="8">
    <source>
        <dbReference type="Pfam" id="PF14322"/>
    </source>
</evidence>
<evidence type="ECO:0000313" key="9">
    <source>
        <dbReference type="EMBL" id="OHX66872.1"/>
    </source>
</evidence>
<comment type="similarity">
    <text evidence="2">Belongs to the SusD family.</text>
</comment>
<dbReference type="Proteomes" id="UP000179797">
    <property type="component" value="Unassembled WGS sequence"/>
</dbReference>
<evidence type="ECO:0000256" key="4">
    <source>
        <dbReference type="ARBA" id="ARBA00023136"/>
    </source>
</evidence>
<gene>
    <name evidence="9" type="ORF">NH26_11140</name>
</gene>
<dbReference type="GO" id="GO:0009279">
    <property type="term" value="C:cell outer membrane"/>
    <property type="evidence" value="ECO:0007669"/>
    <property type="project" value="UniProtKB-SubCell"/>
</dbReference>